<accession>A0AAD5IY94</accession>
<evidence type="ECO:0000259" key="1">
    <source>
        <dbReference type="Pfam" id="PF02798"/>
    </source>
</evidence>
<reference evidence="2" key="2">
    <citation type="submission" date="2023-02" db="EMBL/GenBank/DDBJ databases">
        <authorList>
            <person name="Swenson N.G."/>
            <person name="Wegrzyn J.L."/>
            <person name="Mcevoy S.L."/>
        </authorList>
    </citation>
    <scope>NUCLEOTIDE SEQUENCE</scope>
    <source>
        <strain evidence="2">91603</strain>
        <tissue evidence="2">Leaf</tissue>
    </source>
</reference>
<feature type="domain" description="GST N-terminal" evidence="1">
    <location>
        <begin position="14"/>
        <end position="57"/>
    </location>
</feature>
<dbReference type="PANTHER" id="PTHR44548">
    <property type="entry name" value="GST N-TERMINAL DOMAIN-CONTAINING PROTEIN"/>
    <property type="match status" value="1"/>
</dbReference>
<dbReference type="InterPro" id="IPR004045">
    <property type="entry name" value="Glutathione_S-Trfase_N"/>
</dbReference>
<dbReference type="InterPro" id="IPR036249">
    <property type="entry name" value="Thioredoxin-like_sf"/>
</dbReference>
<protein>
    <recommendedName>
        <fullName evidence="1">GST N-terminal domain-containing protein</fullName>
    </recommendedName>
</protein>
<organism evidence="2 3">
    <name type="scientific">Acer negundo</name>
    <name type="common">Box elder</name>
    <dbReference type="NCBI Taxonomy" id="4023"/>
    <lineage>
        <taxon>Eukaryota</taxon>
        <taxon>Viridiplantae</taxon>
        <taxon>Streptophyta</taxon>
        <taxon>Embryophyta</taxon>
        <taxon>Tracheophyta</taxon>
        <taxon>Spermatophyta</taxon>
        <taxon>Magnoliopsida</taxon>
        <taxon>eudicotyledons</taxon>
        <taxon>Gunneridae</taxon>
        <taxon>Pentapetalae</taxon>
        <taxon>rosids</taxon>
        <taxon>malvids</taxon>
        <taxon>Sapindales</taxon>
        <taxon>Sapindaceae</taxon>
        <taxon>Hippocastanoideae</taxon>
        <taxon>Acereae</taxon>
        <taxon>Acer</taxon>
    </lineage>
</organism>
<evidence type="ECO:0000313" key="2">
    <source>
        <dbReference type="EMBL" id="KAI9176369.1"/>
    </source>
</evidence>
<name>A0AAD5IY94_ACENE</name>
<reference evidence="2" key="1">
    <citation type="journal article" date="2022" name="Plant J.">
        <title>Strategies of tolerance reflected in two North American maple genomes.</title>
        <authorList>
            <person name="McEvoy S.L."/>
            <person name="Sezen U.U."/>
            <person name="Trouern-Trend A."/>
            <person name="McMahon S.M."/>
            <person name="Schaberg P.G."/>
            <person name="Yang J."/>
            <person name="Wegrzyn J.L."/>
            <person name="Swenson N.G."/>
        </authorList>
    </citation>
    <scope>NUCLEOTIDE SEQUENCE</scope>
    <source>
        <strain evidence="2">91603</strain>
    </source>
</reference>
<dbReference type="PANTHER" id="PTHR44548:SF3">
    <property type="entry name" value="GST N-TERMINAL DOMAIN-CONTAINING PROTEIN"/>
    <property type="match status" value="1"/>
</dbReference>
<sequence length="113" mass="13036">MGRSEKNTHQNMEQTKLLGAWPSSFCYRVIWALELKEVDYEYLEENLQNKSDLLLRRSKMQARNNASVGPYEGIRRGCVQQGRSQHQGLISLVKTVTGFHNKVKEDSGKEAMY</sequence>
<proteinExistence type="predicted"/>
<dbReference type="Pfam" id="PF02798">
    <property type="entry name" value="GST_N"/>
    <property type="match status" value="1"/>
</dbReference>
<gene>
    <name evidence="2" type="ORF">LWI28_001936</name>
</gene>
<dbReference type="SUPFAM" id="SSF52833">
    <property type="entry name" value="Thioredoxin-like"/>
    <property type="match status" value="1"/>
</dbReference>
<dbReference type="AlphaFoldDB" id="A0AAD5IY94"/>
<keyword evidence="3" id="KW-1185">Reference proteome</keyword>
<evidence type="ECO:0000313" key="3">
    <source>
        <dbReference type="Proteomes" id="UP001064489"/>
    </source>
</evidence>
<dbReference type="Gene3D" id="3.40.30.10">
    <property type="entry name" value="Glutaredoxin"/>
    <property type="match status" value="1"/>
</dbReference>
<dbReference type="Proteomes" id="UP001064489">
    <property type="component" value="Chromosome 5"/>
</dbReference>
<comment type="caution">
    <text evidence="2">The sequence shown here is derived from an EMBL/GenBank/DDBJ whole genome shotgun (WGS) entry which is preliminary data.</text>
</comment>
<dbReference type="EMBL" id="JAJSOW010000102">
    <property type="protein sequence ID" value="KAI9176369.1"/>
    <property type="molecule type" value="Genomic_DNA"/>
</dbReference>